<dbReference type="Proteomes" id="UP000235392">
    <property type="component" value="Unassembled WGS sequence"/>
</dbReference>
<evidence type="ECO:0000313" key="3">
    <source>
        <dbReference type="Proteomes" id="UP000235392"/>
    </source>
</evidence>
<evidence type="ECO:0000313" key="2">
    <source>
        <dbReference type="EMBL" id="PLW41374.1"/>
    </source>
</evidence>
<reference evidence="2 3" key="1">
    <citation type="submission" date="2017-11" db="EMBL/GenBank/DDBJ databases">
        <title>De novo assembly and phasing of dikaryotic genomes from two isolates of Puccinia coronata f. sp. avenae, the causal agent of oat crown rust.</title>
        <authorList>
            <person name="Miller M.E."/>
            <person name="Zhang Y."/>
            <person name="Omidvar V."/>
            <person name="Sperschneider J."/>
            <person name="Schwessinger B."/>
            <person name="Raley C."/>
            <person name="Palmer J.M."/>
            <person name="Garnica D."/>
            <person name="Upadhyaya N."/>
            <person name="Rathjen J."/>
            <person name="Taylor J.M."/>
            <person name="Park R.F."/>
            <person name="Dodds P.N."/>
            <person name="Hirsch C.D."/>
            <person name="Kianian S.F."/>
            <person name="Figueroa M."/>
        </authorList>
    </citation>
    <scope>NUCLEOTIDE SEQUENCE [LARGE SCALE GENOMIC DNA]</scope>
    <source>
        <strain evidence="2">12SD80</strain>
    </source>
</reference>
<protein>
    <submittedName>
        <fullName evidence="2">Uncharacterized protein</fullName>
    </submittedName>
</protein>
<proteinExistence type="predicted"/>
<accession>A0A2N5UUG4</accession>
<evidence type="ECO:0000256" key="1">
    <source>
        <dbReference type="SAM" id="SignalP"/>
    </source>
</evidence>
<keyword evidence="1" id="KW-0732">Signal</keyword>
<organism evidence="2 3">
    <name type="scientific">Puccinia coronata f. sp. avenae</name>
    <dbReference type="NCBI Taxonomy" id="200324"/>
    <lineage>
        <taxon>Eukaryota</taxon>
        <taxon>Fungi</taxon>
        <taxon>Dikarya</taxon>
        <taxon>Basidiomycota</taxon>
        <taxon>Pucciniomycotina</taxon>
        <taxon>Pucciniomycetes</taxon>
        <taxon>Pucciniales</taxon>
        <taxon>Pucciniaceae</taxon>
        <taxon>Puccinia</taxon>
    </lineage>
</organism>
<comment type="caution">
    <text evidence="2">The sequence shown here is derived from an EMBL/GenBank/DDBJ whole genome shotgun (WGS) entry which is preliminary data.</text>
</comment>
<feature type="chain" id="PRO_5014782039" evidence="1">
    <location>
        <begin position="28"/>
        <end position="83"/>
    </location>
</feature>
<gene>
    <name evidence="2" type="ORF">PCASD_08897</name>
</gene>
<feature type="signal peptide" evidence="1">
    <location>
        <begin position="1"/>
        <end position="27"/>
    </location>
</feature>
<dbReference type="EMBL" id="PGCI01000090">
    <property type="protein sequence ID" value="PLW41374.1"/>
    <property type="molecule type" value="Genomic_DNA"/>
</dbReference>
<sequence length="83" mass="9157">MLARTPKLMSILLTLIVGMIHISKTMPFPGPSEMLNPGRSVDNTLHQHMKRSSECPICKGNLQKPARPRTTKEGGRLCVSGFL</sequence>
<dbReference type="AlphaFoldDB" id="A0A2N5UUG4"/>
<name>A0A2N5UUG4_9BASI</name>